<proteinExistence type="predicted"/>
<organism evidence="2 3">
    <name type="scientific">Variovorax paradoxus</name>
    <dbReference type="NCBI Taxonomy" id="34073"/>
    <lineage>
        <taxon>Bacteria</taxon>
        <taxon>Pseudomonadati</taxon>
        <taxon>Pseudomonadota</taxon>
        <taxon>Betaproteobacteria</taxon>
        <taxon>Burkholderiales</taxon>
        <taxon>Comamonadaceae</taxon>
        <taxon>Variovorax</taxon>
    </lineage>
</organism>
<evidence type="ECO:0000256" key="1">
    <source>
        <dbReference type="SAM" id="Coils"/>
    </source>
</evidence>
<accession>A0A0D0M147</accession>
<feature type="coiled-coil region" evidence="1">
    <location>
        <begin position="59"/>
        <end position="86"/>
    </location>
</feature>
<protein>
    <submittedName>
        <fullName evidence="2">Uncharacterized protein</fullName>
    </submittedName>
</protein>
<reference evidence="2 3" key="1">
    <citation type="submission" date="2014-12" db="EMBL/GenBank/DDBJ databases">
        <title>16Stimator: statistical estimation of ribosomal gene copy numbers from draft genome assemblies.</title>
        <authorList>
            <person name="Perisin M.A."/>
            <person name="Vetter M."/>
            <person name="Gilbert J.A."/>
            <person name="Bergelson J."/>
        </authorList>
    </citation>
    <scope>NUCLEOTIDE SEQUENCE [LARGE SCALE GENOMIC DNA]</scope>
    <source>
        <strain evidence="2 3">MEDvA23</strain>
    </source>
</reference>
<dbReference type="EMBL" id="JXQQ01000010">
    <property type="protein sequence ID" value="KIQ35368.1"/>
    <property type="molecule type" value="Genomic_DNA"/>
</dbReference>
<evidence type="ECO:0000313" key="3">
    <source>
        <dbReference type="Proteomes" id="UP000032067"/>
    </source>
</evidence>
<gene>
    <name evidence="2" type="ORF">RT97_05735</name>
</gene>
<dbReference type="OrthoDB" id="7067165at2"/>
<dbReference type="AlphaFoldDB" id="A0A0D0M147"/>
<evidence type="ECO:0000313" key="2">
    <source>
        <dbReference type="EMBL" id="KIQ35368.1"/>
    </source>
</evidence>
<keyword evidence="1" id="KW-0175">Coiled coil</keyword>
<comment type="caution">
    <text evidence="2">The sequence shown here is derived from an EMBL/GenBank/DDBJ whole genome shotgun (WGS) entry which is preliminary data.</text>
</comment>
<dbReference type="RefSeq" id="WP_042577788.1">
    <property type="nucleotide sequence ID" value="NZ_JXQQ01000010.1"/>
</dbReference>
<dbReference type="Proteomes" id="UP000032067">
    <property type="component" value="Unassembled WGS sequence"/>
</dbReference>
<sequence>MGPSKIRFNDVRYRQGFLEVTNIHPAHINIETWEIHPDLDISEKQFDDKAITDDCVVANTEIELSVEQAKALVASLEAAIANALESGRG</sequence>
<name>A0A0D0M147_VARPD</name>